<comment type="caution">
    <text evidence="2">The sequence shown here is derived from an EMBL/GenBank/DDBJ whole genome shotgun (WGS) entry which is preliminary data.</text>
</comment>
<feature type="compositionally biased region" description="Low complexity" evidence="1">
    <location>
        <begin position="205"/>
        <end position="238"/>
    </location>
</feature>
<proteinExistence type="predicted"/>
<feature type="compositionally biased region" description="Gly residues" evidence="1">
    <location>
        <begin position="323"/>
        <end position="335"/>
    </location>
</feature>
<feature type="region of interest" description="Disordered" evidence="1">
    <location>
        <begin position="302"/>
        <end position="357"/>
    </location>
</feature>
<organism evidence="2 3">
    <name type="scientific">Cyclotella atomus</name>
    <dbReference type="NCBI Taxonomy" id="382360"/>
    <lineage>
        <taxon>Eukaryota</taxon>
        <taxon>Sar</taxon>
        <taxon>Stramenopiles</taxon>
        <taxon>Ochrophyta</taxon>
        <taxon>Bacillariophyta</taxon>
        <taxon>Coscinodiscophyceae</taxon>
        <taxon>Thalassiosirophycidae</taxon>
        <taxon>Stephanodiscales</taxon>
        <taxon>Stephanodiscaceae</taxon>
        <taxon>Cyclotella</taxon>
    </lineage>
</organism>
<evidence type="ECO:0000256" key="1">
    <source>
        <dbReference type="SAM" id="MobiDB-lite"/>
    </source>
</evidence>
<protein>
    <submittedName>
        <fullName evidence="2">Uncharacterized protein</fullName>
    </submittedName>
</protein>
<dbReference type="Proteomes" id="UP001530400">
    <property type="component" value="Unassembled WGS sequence"/>
</dbReference>
<name>A0ABD3QJ29_9STRA</name>
<feature type="compositionally biased region" description="Basic residues" evidence="1">
    <location>
        <begin position="344"/>
        <end position="353"/>
    </location>
</feature>
<sequence length="379" mass="40396">MSSSNPNKRKREDESDNLQKQLLSKAVDQLKTTPKNPNIPPTNPRPLPTASLHRTTAINSLSPNMTLKQAAAIATQNRAVAHPSAKFSLLPSAPSGMYQTITKKAKIKASSSPINMKPANDGKKGGASFIDEIINESNDLLQAAKEAQSLGRLKSSYGYLLLAHARLVGLGRRFDRSRCLEDEMSPSSAAAVVVSAQTKEENKNDNSSASQDNQNDNNSNSENQNNDSSPDNQDNSNSTILQPPSHTNPQPLLPPMPIAHNALSDVTLMEHLARSAMELHHKRTGRGMQHDHQMEKMANVTPKAKGKAPNPPSASFLATGSAAAGGGGAAATGGGVKEEDLTPTKRKGGRGKKPPTLVMHTLLGAELDAKKLMRISPDS</sequence>
<evidence type="ECO:0000313" key="2">
    <source>
        <dbReference type="EMBL" id="KAL3799859.1"/>
    </source>
</evidence>
<dbReference type="AlphaFoldDB" id="A0ABD3QJ29"/>
<reference evidence="2 3" key="1">
    <citation type="submission" date="2024-10" db="EMBL/GenBank/DDBJ databases">
        <title>Updated reference genomes for cyclostephanoid diatoms.</title>
        <authorList>
            <person name="Roberts W.R."/>
            <person name="Alverson A.J."/>
        </authorList>
    </citation>
    <scope>NUCLEOTIDE SEQUENCE [LARGE SCALE GENOMIC DNA]</scope>
    <source>
        <strain evidence="2 3">AJA010-31</strain>
    </source>
</reference>
<accession>A0ABD3QJ29</accession>
<feature type="region of interest" description="Disordered" evidence="1">
    <location>
        <begin position="196"/>
        <end position="258"/>
    </location>
</feature>
<dbReference type="EMBL" id="JALLPJ020000175">
    <property type="protein sequence ID" value="KAL3799859.1"/>
    <property type="molecule type" value="Genomic_DNA"/>
</dbReference>
<gene>
    <name evidence="2" type="ORF">ACHAWO_009980</name>
</gene>
<feature type="compositionally biased region" description="Pro residues" evidence="1">
    <location>
        <begin position="37"/>
        <end position="47"/>
    </location>
</feature>
<evidence type="ECO:0000313" key="3">
    <source>
        <dbReference type="Proteomes" id="UP001530400"/>
    </source>
</evidence>
<feature type="region of interest" description="Disordered" evidence="1">
    <location>
        <begin position="1"/>
        <end position="50"/>
    </location>
</feature>
<keyword evidence="3" id="KW-1185">Reference proteome</keyword>
<feature type="compositionally biased region" description="Polar residues" evidence="1">
    <location>
        <begin position="239"/>
        <end position="250"/>
    </location>
</feature>